<sequence>MARNRRLGRLGVVTVGGALAVGVLLAAVRARADETAGRLLDALRRERAESTPDVAGTEAATPATASLPDPVQRYLERVLPDEPPRVRSVRLRQTGEFRLGDADSPWKSMTATQHYTVDPPGFVWDARIDLVPFVPFPSVRVVDAFVGGAGTLEARLLSAFTVADAPPSPELDEGELARYLAEMVWFPTAFLPGHGVRWEPRDDRSARATLAHRESTASVVFHFDENDEIARVTADRWRETGGGEYERRPWTGRFSDYREVNGIRVPAAAEVAWTLPTGDLPYWRATIDAVEYDPFSTAGQGSATLSAQNPE</sequence>
<gene>
    <name evidence="1" type="ORF">BN996_03511</name>
</gene>
<proteinExistence type="predicted"/>
<dbReference type="OrthoDB" id="79774at2157"/>
<accession>A0A0D6JWQ7</accession>
<dbReference type="EMBL" id="CSTE01000005">
    <property type="protein sequence ID" value="CQR53196.1"/>
    <property type="molecule type" value="Genomic_DNA"/>
</dbReference>
<dbReference type="AlphaFoldDB" id="A0A0D6JWQ7"/>
<dbReference type="InterPro" id="IPR054213">
    <property type="entry name" value="DUF6920"/>
</dbReference>
<dbReference type="RefSeq" id="WP_089781155.1">
    <property type="nucleotide sequence ID" value="NZ_CABLRR010000005.1"/>
</dbReference>
<organism evidence="1 2">
    <name type="scientific">Haloferax massiliensis</name>
    <dbReference type="NCBI Taxonomy" id="1476858"/>
    <lineage>
        <taxon>Archaea</taxon>
        <taxon>Methanobacteriati</taxon>
        <taxon>Methanobacteriota</taxon>
        <taxon>Stenosarchaea group</taxon>
        <taxon>Halobacteria</taxon>
        <taxon>Halobacteriales</taxon>
        <taxon>Haloferacaceae</taxon>
        <taxon>Haloferax</taxon>
    </lineage>
</organism>
<evidence type="ECO:0000313" key="1">
    <source>
        <dbReference type="EMBL" id="CQR53196.1"/>
    </source>
</evidence>
<evidence type="ECO:0000313" key="2">
    <source>
        <dbReference type="Proteomes" id="UP000198902"/>
    </source>
</evidence>
<dbReference type="Pfam" id="PF21900">
    <property type="entry name" value="DUF6920"/>
    <property type="match status" value="1"/>
</dbReference>
<keyword evidence="2" id="KW-1185">Reference proteome</keyword>
<reference evidence="2" key="1">
    <citation type="submission" date="2015-03" db="EMBL/GenBank/DDBJ databases">
        <authorList>
            <person name="Urmite Genomes"/>
        </authorList>
    </citation>
    <scope>NUCLEOTIDE SEQUENCE [LARGE SCALE GENOMIC DNA]</scope>
    <source>
        <strain evidence="2">Arc-Hr</strain>
    </source>
</reference>
<protein>
    <submittedName>
        <fullName evidence="1">Uncharacterized protein</fullName>
    </submittedName>
</protein>
<dbReference type="Proteomes" id="UP000198902">
    <property type="component" value="Unassembled WGS sequence"/>
</dbReference>
<name>A0A0D6JWQ7_9EURY</name>